<protein>
    <submittedName>
        <fullName evidence="2">Uncharacterized protein</fullName>
    </submittedName>
</protein>
<reference evidence="2" key="1">
    <citation type="submission" date="2022-11" db="UniProtKB">
        <authorList>
            <consortium name="WormBaseParasite"/>
        </authorList>
    </citation>
    <scope>IDENTIFICATION</scope>
</reference>
<evidence type="ECO:0000313" key="1">
    <source>
        <dbReference type="Proteomes" id="UP000887565"/>
    </source>
</evidence>
<dbReference type="AlphaFoldDB" id="A0A915J9D9"/>
<name>A0A915J9D9_ROMCU</name>
<accession>A0A915J9D9</accession>
<proteinExistence type="predicted"/>
<dbReference type="WBParaSite" id="nRc.2.0.1.t23089-RA">
    <property type="protein sequence ID" value="nRc.2.0.1.t23089-RA"/>
    <property type="gene ID" value="nRc.2.0.1.g23089"/>
</dbReference>
<evidence type="ECO:0000313" key="2">
    <source>
        <dbReference type="WBParaSite" id="nRc.2.0.1.t23089-RA"/>
    </source>
</evidence>
<organism evidence="1 2">
    <name type="scientific">Romanomermis culicivorax</name>
    <name type="common">Nematode worm</name>
    <dbReference type="NCBI Taxonomy" id="13658"/>
    <lineage>
        <taxon>Eukaryota</taxon>
        <taxon>Metazoa</taxon>
        <taxon>Ecdysozoa</taxon>
        <taxon>Nematoda</taxon>
        <taxon>Enoplea</taxon>
        <taxon>Dorylaimia</taxon>
        <taxon>Mermithida</taxon>
        <taxon>Mermithoidea</taxon>
        <taxon>Mermithidae</taxon>
        <taxon>Romanomermis</taxon>
    </lineage>
</organism>
<sequence>MKDDVGLTKSRGSNDYSIVNFISTIFSIPQVISSPDFTVLTPDGVPVNTKSPGSKVINFVI</sequence>
<dbReference type="Proteomes" id="UP000887565">
    <property type="component" value="Unplaced"/>
</dbReference>
<keyword evidence="1" id="KW-1185">Reference proteome</keyword>